<evidence type="ECO:0000313" key="1">
    <source>
        <dbReference type="EMBL" id="MBE9235558.1"/>
    </source>
</evidence>
<keyword evidence="2" id="KW-1185">Reference proteome</keyword>
<name>A0ABR9VAR9_9CYAN</name>
<accession>A0ABR9VAR9</accession>
<protein>
    <submittedName>
        <fullName evidence="1">Uncharacterized protein</fullName>
    </submittedName>
</protein>
<comment type="caution">
    <text evidence="1">The sequence shown here is derived from an EMBL/GenBank/DDBJ whole genome shotgun (WGS) entry which is preliminary data.</text>
</comment>
<dbReference type="EMBL" id="JADEWB010000019">
    <property type="protein sequence ID" value="MBE9235558.1"/>
    <property type="molecule type" value="Genomic_DNA"/>
</dbReference>
<dbReference type="RefSeq" id="WP_193942157.1">
    <property type="nucleotide sequence ID" value="NZ_JADEWB010000019.1"/>
</dbReference>
<gene>
    <name evidence="1" type="ORF">IQ227_05770</name>
</gene>
<organism evidence="1 2">
    <name type="scientific">Sphaerospermopsis aphanizomenoides LEGE 00250</name>
    <dbReference type="NCBI Taxonomy" id="2777972"/>
    <lineage>
        <taxon>Bacteria</taxon>
        <taxon>Bacillati</taxon>
        <taxon>Cyanobacteriota</taxon>
        <taxon>Cyanophyceae</taxon>
        <taxon>Nostocales</taxon>
        <taxon>Aphanizomenonaceae</taxon>
        <taxon>Sphaerospermopsis</taxon>
        <taxon>Sphaerospermopsis aphanizomenoides</taxon>
    </lineage>
</organism>
<reference evidence="1 2" key="1">
    <citation type="submission" date="2020-10" db="EMBL/GenBank/DDBJ databases">
        <authorList>
            <person name="Castelo-Branco R."/>
            <person name="Eusebio N."/>
            <person name="Adriana R."/>
            <person name="Vieira A."/>
            <person name="Brugerolle De Fraissinette N."/>
            <person name="Rezende De Castro R."/>
            <person name="Schneider M.P."/>
            <person name="Vasconcelos V."/>
            <person name="Leao P.N."/>
        </authorList>
    </citation>
    <scope>NUCLEOTIDE SEQUENCE [LARGE SCALE GENOMIC DNA]</scope>
    <source>
        <strain evidence="1 2">LEGE 00250</strain>
    </source>
</reference>
<sequence length="147" mass="17080">MRWLKVKTLEELQTLGSFKEVRQDVQNSLGNTLGLKAKSWQNLWESIQAIQNLISEQLGQQNQENTTTNISILDEDSLYFKSEASRIIYALVELDQKYRLKELRVNQSHYQDADKARQWRNELAKIIHPDICKHPKAALATSKLTIK</sequence>
<proteinExistence type="predicted"/>
<evidence type="ECO:0000313" key="2">
    <source>
        <dbReference type="Proteomes" id="UP000606776"/>
    </source>
</evidence>
<dbReference type="Proteomes" id="UP000606776">
    <property type="component" value="Unassembled WGS sequence"/>
</dbReference>